<feature type="chain" id="PRO_5017013258" evidence="2">
    <location>
        <begin position="25"/>
        <end position="324"/>
    </location>
</feature>
<feature type="signal peptide" evidence="2">
    <location>
        <begin position="1"/>
        <end position="24"/>
    </location>
</feature>
<dbReference type="InterPro" id="IPR005064">
    <property type="entry name" value="BUG"/>
</dbReference>
<evidence type="ECO:0000256" key="2">
    <source>
        <dbReference type="SAM" id="SignalP"/>
    </source>
</evidence>
<evidence type="ECO:0000313" key="4">
    <source>
        <dbReference type="Proteomes" id="UP000254889"/>
    </source>
</evidence>
<dbReference type="PIRSF" id="PIRSF017082">
    <property type="entry name" value="YflP"/>
    <property type="match status" value="1"/>
</dbReference>
<dbReference type="SUPFAM" id="SSF53850">
    <property type="entry name" value="Periplasmic binding protein-like II"/>
    <property type="match status" value="1"/>
</dbReference>
<dbReference type="OrthoDB" id="7251546at2"/>
<dbReference type="KEGG" id="ptaw:DW352_01030"/>
<dbReference type="PANTHER" id="PTHR42928">
    <property type="entry name" value="TRICARBOXYLATE-BINDING PROTEIN"/>
    <property type="match status" value="1"/>
</dbReference>
<dbReference type="Gene3D" id="3.40.190.150">
    <property type="entry name" value="Bordetella uptake gene, domain 1"/>
    <property type="match status" value="1"/>
</dbReference>
<name>A0A346A3Q1_9HYPH</name>
<organism evidence="3 4">
    <name type="scientific">Pseudolabrys taiwanensis</name>
    <dbReference type="NCBI Taxonomy" id="331696"/>
    <lineage>
        <taxon>Bacteria</taxon>
        <taxon>Pseudomonadati</taxon>
        <taxon>Pseudomonadota</taxon>
        <taxon>Alphaproteobacteria</taxon>
        <taxon>Hyphomicrobiales</taxon>
        <taxon>Xanthobacteraceae</taxon>
        <taxon>Pseudolabrys</taxon>
    </lineage>
</organism>
<accession>A0A346A3Q1</accession>
<proteinExistence type="inferred from homology"/>
<dbReference type="CDD" id="cd13578">
    <property type="entry name" value="PBP2_Bug27"/>
    <property type="match status" value="1"/>
</dbReference>
<dbReference type="Proteomes" id="UP000254889">
    <property type="component" value="Chromosome"/>
</dbReference>
<protein>
    <submittedName>
        <fullName evidence="3">Tripartite tricarboxylate transporter substrate binding protein</fullName>
    </submittedName>
</protein>
<reference evidence="3 4" key="1">
    <citation type="submission" date="2018-07" db="EMBL/GenBank/DDBJ databases">
        <authorList>
            <person name="Quirk P.G."/>
            <person name="Krulwich T.A."/>
        </authorList>
    </citation>
    <scope>NUCLEOTIDE SEQUENCE [LARGE SCALE GENOMIC DNA]</scope>
    <source>
        <strain evidence="3 4">CC-BB4</strain>
    </source>
</reference>
<dbReference type="Pfam" id="PF03401">
    <property type="entry name" value="TctC"/>
    <property type="match status" value="1"/>
</dbReference>
<comment type="similarity">
    <text evidence="1">Belongs to the UPF0065 (bug) family.</text>
</comment>
<dbReference type="InterPro" id="IPR042100">
    <property type="entry name" value="Bug_dom1"/>
</dbReference>
<sequence length="324" mass="34315">MRPLRTVACAFTALALVLSQTARGHAEYPDKPIRLVVPFPAGGAVDIVTRLIATHMGRELGTTFVIENKGGAGGIIATDSVAKASHDGYTLLIATPNLTINDALQAQLPYNTEKDLAPVSIIAEVPEVLVSNPNAPFKTFAEFVDYAKKNPGKANYASAGVGTLPHLTMELLLKRSGIQVTPVHYRGAAPAMTDLLSGVVQIKLDTYATSHQQVEAGGLRMLGIASKHRSKLMPDTPTIAEQGLPDYEGILWIGLMAPAGTPQAIVDKLAAASAKAARDPAIAERLQHDGVNPVGGTPAAFDAKIKQELPQWRELAKSADIKLK</sequence>
<evidence type="ECO:0000256" key="1">
    <source>
        <dbReference type="ARBA" id="ARBA00006987"/>
    </source>
</evidence>
<dbReference type="PANTHER" id="PTHR42928:SF5">
    <property type="entry name" value="BLR1237 PROTEIN"/>
    <property type="match status" value="1"/>
</dbReference>
<dbReference type="Gene3D" id="3.40.190.10">
    <property type="entry name" value="Periplasmic binding protein-like II"/>
    <property type="match status" value="1"/>
</dbReference>
<dbReference type="AlphaFoldDB" id="A0A346A3Q1"/>
<dbReference type="EMBL" id="CP031417">
    <property type="protein sequence ID" value="AXK83798.1"/>
    <property type="molecule type" value="Genomic_DNA"/>
</dbReference>
<keyword evidence="2" id="KW-0732">Signal</keyword>
<gene>
    <name evidence="3" type="ORF">DW352_01030</name>
</gene>
<evidence type="ECO:0000313" key="3">
    <source>
        <dbReference type="EMBL" id="AXK83798.1"/>
    </source>
</evidence>
<dbReference type="RefSeq" id="WP_115694177.1">
    <property type="nucleotide sequence ID" value="NZ_CP031417.1"/>
</dbReference>
<keyword evidence="4" id="KW-1185">Reference proteome</keyword>